<comment type="caution">
    <text evidence="9">Lacks conserved residue(s) required for the propagation of feature annotation.</text>
</comment>
<comment type="subcellular location">
    <subcellularLocation>
        <location evidence="1">Membrane</location>
        <topology evidence="1">Multi-pass membrane protein</topology>
    </subcellularLocation>
</comment>
<feature type="domain" description="FZ" evidence="13">
    <location>
        <begin position="123"/>
        <end position="245"/>
    </location>
</feature>
<evidence type="ECO:0008006" key="17">
    <source>
        <dbReference type="Google" id="ProtNLM"/>
    </source>
</evidence>
<dbReference type="InterPro" id="IPR000539">
    <property type="entry name" value="Frizzled/Smoothened_7TM"/>
</dbReference>
<dbReference type="PANTHER" id="PTHR11309:SF126">
    <property type="entry name" value="FRIZZLED-2"/>
    <property type="match status" value="1"/>
</dbReference>
<evidence type="ECO:0000256" key="5">
    <source>
        <dbReference type="ARBA" id="ARBA00022989"/>
    </source>
</evidence>
<dbReference type="SUPFAM" id="SSF63501">
    <property type="entry name" value="Frizzled cysteine-rich domain"/>
    <property type="match status" value="1"/>
</dbReference>
<dbReference type="InterPro" id="IPR017981">
    <property type="entry name" value="GPCR_2-like_7TM"/>
</dbReference>
<dbReference type="InterPro" id="IPR036790">
    <property type="entry name" value="Frizzled_dom_sf"/>
</dbReference>
<dbReference type="AlphaFoldDB" id="A0AA85BFE0"/>
<protein>
    <recommendedName>
        <fullName evidence="17">Frizzled-8</fullName>
    </recommendedName>
</protein>
<dbReference type="Gene3D" id="1.20.1070.10">
    <property type="entry name" value="Rhodopsin 7-helix transmembrane proteins"/>
    <property type="match status" value="1"/>
</dbReference>
<name>A0AA85BFE0_9TREM</name>
<feature type="domain" description="G-protein coupled receptors family 2 profile 2" evidence="14">
    <location>
        <begin position="391"/>
        <end position="757"/>
    </location>
</feature>
<evidence type="ECO:0000256" key="8">
    <source>
        <dbReference type="ARBA" id="ARBA00023170"/>
    </source>
</evidence>
<dbReference type="SMART" id="SM01330">
    <property type="entry name" value="Frizzled"/>
    <property type="match status" value="1"/>
</dbReference>
<feature type="transmembrane region" description="Helical" evidence="11">
    <location>
        <begin position="395"/>
        <end position="417"/>
    </location>
</feature>
<dbReference type="GO" id="GO:0005886">
    <property type="term" value="C:plasma membrane"/>
    <property type="evidence" value="ECO:0007669"/>
    <property type="project" value="TreeGrafter"/>
</dbReference>
<dbReference type="PROSITE" id="PS50038">
    <property type="entry name" value="FZ"/>
    <property type="match status" value="1"/>
</dbReference>
<organism evidence="15 16">
    <name type="scientific">Schistosoma mattheei</name>
    <dbReference type="NCBI Taxonomy" id="31246"/>
    <lineage>
        <taxon>Eukaryota</taxon>
        <taxon>Metazoa</taxon>
        <taxon>Spiralia</taxon>
        <taxon>Lophotrochozoa</taxon>
        <taxon>Platyhelminthes</taxon>
        <taxon>Trematoda</taxon>
        <taxon>Digenea</taxon>
        <taxon>Strigeidida</taxon>
        <taxon>Schistosomatoidea</taxon>
        <taxon>Schistosomatidae</taxon>
        <taxon>Schistosoma</taxon>
    </lineage>
</organism>
<dbReference type="Gene3D" id="1.10.2000.10">
    <property type="entry name" value="Frizzled cysteine-rich domain"/>
    <property type="match status" value="1"/>
</dbReference>
<keyword evidence="4 11" id="KW-0812">Transmembrane</keyword>
<sequence>MKSLHNIKLIISLLLYFYSINSPKCYAYYNMNTKHNPLSSETISKKNTLKQYDSTLNNFHDEYSDDTKHDPLIDNHFMMSSLNDVLSSSSPLLSSSLLPSSLSSSSSASASPSASSSSSHSEIETHRCEPVTLILCKGMYYEYTRLPNMFHHETQEEAGLEAHQFYPLVQINCSKDLRFLLCSIYTPICIKGYPHFLPPCRSICERVKAGCSPIMEHYEFPWPERMNCEQFPEYNNPDGILCMERNLTHEEQLEFQSINIKNNEQYKSINQSSINQLSELSNNLHITSQLQIINTNDQMKPITLEEIEFNNQFNEEASYLLFEKAIQNDDIHKLKMTFPNLHLKCTCDCRPPLINIKNSEINNNAKTTVADIKDCSMPCYTPYYTFDSSYNFTTFWLGIWSTLCAISTMITIFTFITDSYRFQYPELPLIYLSACYFMISMGYLIRVFMGHQAIACDSLPYEYENIQSTINSNNNNNNWFDYNPPNVTHLPNTLTTITKATLTTVTMKTTNQLIRSKNFTICINCMAASIWWVVLALTWLLAAGLKWGSEAISKYSQVFHFIAWSLPASQTALALLLSIVEGDPISGLCTIQSNKSITYILFIFAPLLIYLIIGIILMIIGFIALFHIRGTIKLQRPRLIETQKLDKLIIRIGIFGMLYTIPNLIILFSIGYELRHTYLWQLGIACHCHYDIGQYHQINNNNQEEENGELEPILPMALPVWNSPKPEYTIIMLKHFMNLMIGIISGFWIWSNKTIQSWKQFCLHKLCLFQLNKHKSNSNGLLINPTHHNIDYDRLHKKYMKQSIHNPSIKSIQSMIHNKSIHHSINQYPIFIDNNEHCNTMVMTTNSSITITTTNTIVTTTTTTNTSRQHNITSYDLMNNGILSNINSLVTLSTPSTPFSTHPYDIPNHHDIHYKPSFNAYYSIDGSTISQQYGDVNSYHTNNSFSNSNSNNNNNSNIDNKCMITNTKSYVTQLSGNSMNPSFSTLSSSLNSPHKSSVSHLNNNNNNNLNHGNNNNSISTGISSSGISSSHINDGLTRTASIFIGSELNSNSISPKFIDYYFNGERRNRELIGSQLTTTTTTTTATITTTTTTTTATTVLSMIKYDRNIDENNLRRNNHSVFVNNQFVSNMMNENHNNNLSLVQ</sequence>
<evidence type="ECO:0000256" key="10">
    <source>
        <dbReference type="SAM" id="MobiDB-lite"/>
    </source>
</evidence>
<feature type="signal peptide" evidence="12">
    <location>
        <begin position="1"/>
        <end position="27"/>
    </location>
</feature>
<dbReference type="GO" id="GO:0042813">
    <property type="term" value="F:Wnt receptor activity"/>
    <property type="evidence" value="ECO:0007669"/>
    <property type="project" value="TreeGrafter"/>
</dbReference>
<keyword evidence="6 11" id="KW-0472">Membrane</keyword>
<keyword evidence="5 11" id="KW-1133">Transmembrane helix</keyword>
<dbReference type="Pfam" id="PF01534">
    <property type="entry name" value="Frizzled"/>
    <property type="match status" value="1"/>
</dbReference>
<evidence type="ECO:0000256" key="11">
    <source>
        <dbReference type="SAM" id="Phobius"/>
    </source>
</evidence>
<dbReference type="InterPro" id="IPR020067">
    <property type="entry name" value="Frizzled_dom"/>
</dbReference>
<feature type="disulfide bond" evidence="9">
    <location>
        <begin position="136"/>
        <end position="182"/>
    </location>
</feature>
<feature type="disulfide bond" evidence="9">
    <location>
        <begin position="173"/>
        <end position="211"/>
    </location>
</feature>
<evidence type="ECO:0000256" key="2">
    <source>
        <dbReference type="ARBA" id="ARBA00008077"/>
    </source>
</evidence>
<evidence type="ECO:0000256" key="3">
    <source>
        <dbReference type="ARBA" id="ARBA00022473"/>
    </source>
</evidence>
<dbReference type="GO" id="GO:0060070">
    <property type="term" value="P:canonical Wnt signaling pathway"/>
    <property type="evidence" value="ECO:0007669"/>
    <property type="project" value="TreeGrafter"/>
</dbReference>
<feature type="region of interest" description="Disordered" evidence="10">
    <location>
        <begin position="982"/>
        <end position="1017"/>
    </location>
</feature>
<evidence type="ECO:0000259" key="13">
    <source>
        <dbReference type="PROSITE" id="PS50038"/>
    </source>
</evidence>
<feature type="chain" id="PRO_5041660224" description="Frizzled-8" evidence="12">
    <location>
        <begin position="28"/>
        <end position="1144"/>
    </location>
</feature>
<keyword evidence="8" id="KW-0675">Receptor</keyword>
<dbReference type="PROSITE" id="PS50261">
    <property type="entry name" value="G_PROTEIN_RECEP_F2_4"/>
    <property type="match status" value="1"/>
</dbReference>
<evidence type="ECO:0000256" key="12">
    <source>
        <dbReference type="SAM" id="SignalP"/>
    </source>
</evidence>
<feature type="transmembrane region" description="Helical" evidence="11">
    <location>
        <begin position="429"/>
        <end position="449"/>
    </location>
</feature>
<evidence type="ECO:0000313" key="16">
    <source>
        <dbReference type="WBParaSite" id="SMTH1_49010.1"/>
    </source>
</evidence>
<evidence type="ECO:0000313" key="15">
    <source>
        <dbReference type="Proteomes" id="UP000050791"/>
    </source>
</evidence>
<keyword evidence="7 9" id="KW-1015">Disulfide bond</keyword>
<feature type="transmembrane region" description="Helical" evidence="11">
    <location>
        <begin position="648"/>
        <end position="672"/>
    </location>
</feature>
<evidence type="ECO:0000256" key="6">
    <source>
        <dbReference type="ARBA" id="ARBA00023136"/>
    </source>
</evidence>
<evidence type="ECO:0000256" key="7">
    <source>
        <dbReference type="ARBA" id="ARBA00023157"/>
    </source>
</evidence>
<evidence type="ECO:0000256" key="4">
    <source>
        <dbReference type="ARBA" id="ARBA00022692"/>
    </source>
</evidence>
<dbReference type="WBParaSite" id="SMTH1_49010.1">
    <property type="protein sequence ID" value="SMTH1_49010.1"/>
    <property type="gene ID" value="SMTH1_49010"/>
</dbReference>
<comment type="similarity">
    <text evidence="2">Belongs to the G-protein coupled receptor Fz/Smo family.</text>
</comment>
<feature type="disulfide bond" evidence="9">
    <location>
        <begin position="128"/>
        <end position="189"/>
    </location>
</feature>
<feature type="transmembrane region" description="Helical" evidence="11">
    <location>
        <begin position="728"/>
        <end position="750"/>
    </location>
</feature>
<accession>A0AA85BFE0</accession>
<evidence type="ECO:0000259" key="14">
    <source>
        <dbReference type="PROSITE" id="PS50261"/>
    </source>
</evidence>
<dbReference type="GO" id="GO:0035567">
    <property type="term" value="P:non-canonical Wnt signaling pathway"/>
    <property type="evidence" value="ECO:0007669"/>
    <property type="project" value="TreeGrafter"/>
</dbReference>
<feature type="transmembrane region" description="Helical" evidence="11">
    <location>
        <begin position="600"/>
        <end position="628"/>
    </location>
</feature>
<feature type="transmembrane region" description="Helical" evidence="11">
    <location>
        <begin position="530"/>
        <end position="549"/>
    </location>
</feature>
<keyword evidence="3" id="KW-0217">Developmental protein</keyword>
<dbReference type="InterPro" id="IPR015526">
    <property type="entry name" value="Frizzled/SFRP"/>
</dbReference>
<dbReference type="Pfam" id="PF01392">
    <property type="entry name" value="Fz"/>
    <property type="match status" value="1"/>
</dbReference>
<dbReference type="Proteomes" id="UP000050791">
    <property type="component" value="Unassembled WGS sequence"/>
</dbReference>
<dbReference type="SMART" id="SM00063">
    <property type="entry name" value="FRI"/>
    <property type="match status" value="1"/>
</dbReference>
<feature type="disulfide bond" evidence="9">
    <location>
        <begin position="204"/>
        <end position="228"/>
    </location>
</feature>
<proteinExistence type="inferred from homology"/>
<dbReference type="GO" id="GO:0017147">
    <property type="term" value="F:Wnt-protein binding"/>
    <property type="evidence" value="ECO:0007669"/>
    <property type="project" value="TreeGrafter"/>
</dbReference>
<keyword evidence="12" id="KW-0732">Signal</keyword>
<reference evidence="16" key="1">
    <citation type="submission" date="2023-11" db="UniProtKB">
        <authorList>
            <consortium name="WormBaseParasite"/>
        </authorList>
    </citation>
    <scope>IDENTIFICATION</scope>
</reference>
<evidence type="ECO:0000256" key="1">
    <source>
        <dbReference type="ARBA" id="ARBA00004141"/>
    </source>
</evidence>
<evidence type="ECO:0000256" key="9">
    <source>
        <dbReference type="PROSITE-ProRule" id="PRU00090"/>
    </source>
</evidence>
<dbReference type="PANTHER" id="PTHR11309">
    <property type="entry name" value="FRIZZLED"/>
    <property type="match status" value="1"/>
</dbReference>
<dbReference type="PRINTS" id="PR00489">
    <property type="entry name" value="FRIZZLED"/>
</dbReference>